<dbReference type="PANTHER" id="PTHR12110">
    <property type="entry name" value="HYDROXYPYRUVATE ISOMERASE"/>
    <property type="match status" value="1"/>
</dbReference>
<keyword evidence="3" id="KW-1185">Reference proteome</keyword>
<dbReference type="RefSeq" id="WP_064468115.1">
    <property type="nucleotide sequence ID" value="NZ_LDJR01000046.1"/>
</dbReference>
<dbReference type="InterPro" id="IPR050312">
    <property type="entry name" value="IolE/XylAMocC-like"/>
</dbReference>
<dbReference type="PATRIC" id="fig|217031.6.peg.2332"/>
<dbReference type="Gene3D" id="3.20.20.150">
    <property type="entry name" value="Divalent-metal-dependent TIM barrel enzymes"/>
    <property type="match status" value="1"/>
</dbReference>
<reference evidence="2 3" key="1">
    <citation type="submission" date="2015-05" db="EMBL/GenBank/DDBJ databases">
        <title>Comparison of genome.</title>
        <authorList>
            <person name="Zheng Z."/>
            <person name="Sun M."/>
        </authorList>
    </citation>
    <scope>NUCLEOTIDE SEQUENCE [LARGE SCALE GENOMIC DNA]</scope>
    <source>
        <strain evidence="2 3">G25-74</strain>
    </source>
</reference>
<dbReference type="InterPro" id="IPR013022">
    <property type="entry name" value="Xyl_isomerase-like_TIM-brl"/>
</dbReference>
<dbReference type="EMBL" id="LDJR01000046">
    <property type="protein sequence ID" value="OAK71254.1"/>
    <property type="molecule type" value="Genomic_DNA"/>
</dbReference>
<dbReference type="Proteomes" id="UP000077881">
    <property type="component" value="Unassembled WGS sequence"/>
</dbReference>
<proteinExistence type="predicted"/>
<protein>
    <recommendedName>
        <fullName evidence="1">Xylose isomerase-like TIM barrel domain-containing protein</fullName>
    </recommendedName>
</protein>
<accession>A0A177ZTT9</accession>
<dbReference type="Pfam" id="PF01261">
    <property type="entry name" value="AP_endonuc_2"/>
    <property type="match status" value="1"/>
</dbReference>
<dbReference type="PANTHER" id="PTHR12110:SF21">
    <property type="entry name" value="XYLOSE ISOMERASE-LIKE TIM BARREL DOMAIN-CONTAINING PROTEIN"/>
    <property type="match status" value="1"/>
</dbReference>
<dbReference type="InterPro" id="IPR036237">
    <property type="entry name" value="Xyl_isomerase-like_sf"/>
</dbReference>
<evidence type="ECO:0000313" key="2">
    <source>
        <dbReference type="EMBL" id="OAK71254.1"/>
    </source>
</evidence>
<gene>
    <name evidence="2" type="ORF">ABB05_10940</name>
</gene>
<dbReference type="AlphaFoldDB" id="A0A177ZTT9"/>
<comment type="caution">
    <text evidence="2">The sequence shown here is derived from an EMBL/GenBank/DDBJ whole genome shotgun (WGS) entry which is preliminary data.</text>
</comment>
<organism evidence="2 3">
    <name type="scientific">Lederbergia galactosidilytica</name>
    <dbReference type="NCBI Taxonomy" id="217031"/>
    <lineage>
        <taxon>Bacteria</taxon>
        <taxon>Bacillati</taxon>
        <taxon>Bacillota</taxon>
        <taxon>Bacilli</taxon>
        <taxon>Bacillales</taxon>
        <taxon>Bacillaceae</taxon>
        <taxon>Lederbergia</taxon>
    </lineage>
</organism>
<feature type="domain" description="Xylose isomerase-like TIM barrel" evidence="1">
    <location>
        <begin position="14"/>
        <end position="278"/>
    </location>
</feature>
<name>A0A177ZTT9_9BACI</name>
<dbReference type="STRING" id="217031.ABB05_10940"/>
<sequence>MKLGFYANYSEDTVRFAAETGFECLELSAWPNSALNADLITDERIEEIQKNLQKHHIEISTLGFYPNYLDCNRENGVEAQRYFLKVLELAEKMNVKTVSTFAGRNQKKTVEENIPLFKEVFSRFCEEAEKRDIQIAIENCPMVNHITQEGLNIAYSPEIWEVLFETVPSTKLGLEIDPAHMVWQGIDYVKAIHEFGDKIFHAHAKDMEILYDVKARTGQFGQLFSKVNDLGHGWWRARTPGWGEVKWDKFITALLEVDYKGNLVIEHEDDVFAKAIEMKEIQEESDIVNNYVQDRNGLILGYRTLKALIP</sequence>
<evidence type="ECO:0000259" key="1">
    <source>
        <dbReference type="Pfam" id="PF01261"/>
    </source>
</evidence>
<dbReference type="OrthoDB" id="9779184at2"/>
<dbReference type="SUPFAM" id="SSF51658">
    <property type="entry name" value="Xylose isomerase-like"/>
    <property type="match status" value="1"/>
</dbReference>
<evidence type="ECO:0000313" key="3">
    <source>
        <dbReference type="Proteomes" id="UP000077881"/>
    </source>
</evidence>